<dbReference type="PROSITE" id="PS50929">
    <property type="entry name" value="ABC_TM1F"/>
    <property type="match status" value="4"/>
</dbReference>
<dbReference type="FunFam" id="3.40.50.300:FF:000482">
    <property type="entry name" value="Multidrug resistance-associated protein member 4"/>
    <property type="match status" value="1"/>
</dbReference>
<feature type="domain" description="ABC transporter" evidence="12">
    <location>
        <begin position="451"/>
        <end position="674"/>
    </location>
</feature>
<feature type="domain" description="ABC transporter" evidence="12">
    <location>
        <begin position="1727"/>
        <end position="1972"/>
    </location>
</feature>
<feature type="transmembrane region" description="Helical" evidence="11">
    <location>
        <begin position="79"/>
        <end position="96"/>
    </location>
</feature>
<dbReference type="STRING" id="64791.A0A151X7Z7"/>
<feature type="transmembrane region" description="Helical" evidence="11">
    <location>
        <begin position="208"/>
        <end position="227"/>
    </location>
</feature>
<dbReference type="CDD" id="cd18580">
    <property type="entry name" value="ABC_6TM_ABCC_D2"/>
    <property type="match status" value="1"/>
</dbReference>
<feature type="region of interest" description="Disordered" evidence="10">
    <location>
        <begin position="695"/>
        <end position="730"/>
    </location>
</feature>
<feature type="transmembrane region" description="Helical" evidence="11">
    <location>
        <begin position="821"/>
        <end position="843"/>
    </location>
</feature>
<dbReference type="EMBL" id="KQ982439">
    <property type="protein sequence ID" value="KYQ56408.1"/>
    <property type="molecule type" value="Genomic_DNA"/>
</dbReference>
<feature type="domain" description="ABC transporter" evidence="12">
    <location>
        <begin position="1111"/>
        <end position="1344"/>
    </location>
</feature>
<evidence type="ECO:0000256" key="7">
    <source>
        <dbReference type="ARBA" id="ARBA00022989"/>
    </source>
</evidence>
<feature type="compositionally biased region" description="Low complexity" evidence="10">
    <location>
        <begin position="695"/>
        <end position="708"/>
    </location>
</feature>
<keyword evidence="4 11" id="KW-0812">Transmembrane</keyword>
<name>A0A151X7Z7_9HYME</name>
<keyword evidence="3" id="KW-0813">Transport</keyword>
<dbReference type="GO" id="GO:0005524">
    <property type="term" value="F:ATP binding"/>
    <property type="evidence" value="ECO:0007669"/>
    <property type="project" value="UniProtKB-KW"/>
</dbReference>
<dbReference type="GO" id="GO:0016887">
    <property type="term" value="F:ATP hydrolysis activity"/>
    <property type="evidence" value="ECO:0007669"/>
    <property type="project" value="InterPro"/>
</dbReference>
<feature type="domain" description="ABC transmembrane type-1" evidence="13">
    <location>
        <begin position="1380"/>
        <end position="1644"/>
    </location>
</feature>
<keyword evidence="5" id="KW-0547">Nucleotide-binding</keyword>
<feature type="transmembrane region" description="Helical" evidence="11">
    <location>
        <begin position="904"/>
        <end position="934"/>
    </location>
</feature>
<dbReference type="InterPro" id="IPR027417">
    <property type="entry name" value="P-loop_NTPase"/>
</dbReference>
<evidence type="ECO:0000256" key="4">
    <source>
        <dbReference type="ARBA" id="ARBA00022692"/>
    </source>
</evidence>
<dbReference type="FunFam" id="3.40.50.300:FF:000163">
    <property type="entry name" value="Multidrug resistance-associated protein member 4"/>
    <property type="match status" value="2"/>
</dbReference>
<evidence type="ECO:0000256" key="8">
    <source>
        <dbReference type="ARBA" id="ARBA00023136"/>
    </source>
</evidence>
<gene>
    <name evidence="14" type="ORF">ALC60_04681</name>
</gene>
<keyword evidence="6" id="KW-0067">ATP-binding</keyword>
<feature type="coiled-coil region" evidence="9">
    <location>
        <begin position="1963"/>
        <end position="1990"/>
    </location>
</feature>
<feature type="transmembrane region" description="Helical" evidence="11">
    <location>
        <begin position="1492"/>
        <end position="1512"/>
    </location>
</feature>
<keyword evidence="7 11" id="KW-1133">Transmembrane helix</keyword>
<dbReference type="Gene3D" id="3.40.50.300">
    <property type="entry name" value="P-loop containing nucleotide triphosphate hydrolases"/>
    <property type="match status" value="4"/>
</dbReference>
<keyword evidence="8 11" id="KW-0472">Membrane</keyword>
<feature type="transmembrane region" description="Helical" evidence="11">
    <location>
        <begin position="180"/>
        <end position="202"/>
    </location>
</feature>
<dbReference type="SUPFAM" id="SSF52540">
    <property type="entry name" value="P-loop containing nucleoside triphosphate hydrolases"/>
    <property type="match status" value="4"/>
</dbReference>
<evidence type="ECO:0000313" key="15">
    <source>
        <dbReference type="Proteomes" id="UP000075809"/>
    </source>
</evidence>
<dbReference type="Pfam" id="PF00664">
    <property type="entry name" value="ABC_membrane"/>
    <property type="match status" value="4"/>
</dbReference>
<feature type="domain" description="ABC transmembrane type-1" evidence="13">
    <location>
        <begin position="80"/>
        <end position="335"/>
    </location>
</feature>
<dbReference type="InterPro" id="IPR017871">
    <property type="entry name" value="ABC_transporter-like_CS"/>
</dbReference>
<dbReference type="CDD" id="cd03250">
    <property type="entry name" value="ABCC_MRP_domain1"/>
    <property type="match status" value="2"/>
</dbReference>
<feature type="transmembrane region" description="Helical" evidence="11">
    <location>
        <begin position="2190"/>
        <end position="2210"/>
    </location>
</feature>
<feature type="transmembrane region" description="Helical" evidence="11">
    <location>
        <begin position="1600"/>
        <end position="1624"/>
    </location>
</feature>
<evidence type="ECO:0000256" key="5">
    <source>
        <dbReference type="ARBA" id="ARBA00022741"/>
    </source>
</evidence>
<feature type="transmembrane region" description="Helical" evidence="11">
    <location>
        <begin position="1379"/>
        <end position="1397"/>
    </location>
</feature>
<feature type="transmembrane region" description="Helical" evidence="11">
    <location>
        <begin position="1636"/>
        <end position="1658"/>
    </location>
</feature>
<proteinExistence type="inferred from homology"/>
<feature type="transmembrane region" description="Helical" evidence="11">
    <location>
        <begin position="327"/>
        <end position="347"/>
    </location>
</feature>
<dbReference type="FunFam" id="3.40.50.300:FF:000997">
    <property type="entry name" value="Multidrug resistance-associated protein 1"/>
    <property type="match status" value="1"/>
</dbReference>
<feature type="transmembrane region" description="Helical" evidence="11">
    <location>
        <begin position="1417"/>
        <end position="1439"/>
    </location>
</feature>
<dbReference type="GO" id="GO:0140359">
    <property type="term" value="F:ABC-type transporter activity"/>
    <property type="evidence" value="ECO:0007669"/>
    <property type="project" value="InterPro"/>
</dbReference>
<evidence type="ECO:0000256" key="6">
    <source>
        <dbReference type="ARBA" id="ARBA00022840"/>
    </source>
</evidence>
<feature type="transmembrane region" description="Helical" evidence="11">
    <location>
        <begin position="291"/>
        <end position="315"/>
    </location>
</feature>
<feature type="domain" description="ABC transporter" evidence="12">
    <location>
        <begin position="2402"/>
        <end position="2629"/>
    </location>
</feature>
<reference evidence="14 15" key="1">
    <citation type="submission" date="2015-09" db="EMBL/GenBank/DDBJ databases">
        <title>Trachymyrmex zeteki WGS genome.</title>
        <authorList>
            <person name="Nygaard S."/>
            <person name="Hu H."/>
            <person name="Boomsma J."/>
            <person name="Zhang G."/>
        </authorList>
    </citation>
    <scope>NUCLEOTIDE SEQUENCE [LARGE SCALE GENOMIC DNA]</scope>
    <source>
        <strain evidence="14">Tzet28-1</strain>
        <tissue evidence="14">Whole body</tissue>
    </source>
</reference>
<dbReference type="InterPro" id="IPR003593">
    <property type="entry name" value="AAA+_ATPase"/>
</dbReference>
<dbReference type="Gene3D" id="1.20.1560.10">
    <property type="entry name" value="ABC transporter type 1, transmembrane domain"/>
    <property type="match status" value="4"/>
</dbReference>
<dbReference type="CDD" id="cd03244">
    <property type="entry name" value="ABCC_MRP_domain2"/>
    <property type="match status" value="2"/>
</dbReference>
<evidence type="ECO:0000256" key="2">
    <source>
        <dbReference type="ARBA" id="ARBA00009726"/>
    </source>
</evidence>
<feature type="transmembrane region" description="Helical" evidence="11">
    <location>
        <begin position="108"/>
        <end position="130"/>
    </location>
</feature>
<keyword evidence="15" id="KW-1185">Reference proteome</keyword>
<dbReference type="InterPro" id="IPR011527">
    <property type="entry name" value="ABC1_TM_dom"/>
</dbReference>
<evidence type="ECO:0000259" key="12">
    <source>
        <dbReference type="PROSITE" id="PS50893"/>
    </source>
</evidence>
<organism evidence="14 15">
    <name type="scientific">Mycetomoellerius zeteki</name>
    <dbReference type="NCBI Taxonomy" id="64791"/>
    <lineage>
        <taxon>Eukaryota</taxon>
        <taxon>Metazoa</taxon>
        <taxon>Ecdysozoa</taxon>
        <taxon>Arthropoda</taxon>
        <taxon>Hexapoda</taxon>
        <taxon>Insecta</taxon>
        <taxon>Pterygota</taxon>
        <taxon>Neoptera</taxon>
        <taxon>Endopterygota</taxon>
        <taxon>Hymenoptera</taxon>
        <taxon>Apocrita</taxon>
        <taxon>Aculeata</taxon>
        <taxon>Formicoidea</taxon>
        <taxon>Formicidae</taxon>
        <taxon>Myrmicinae</taxon>
        <taxon>Mycetomoellerius</taxon>
    </lineage>
</organism>
<feature type="non-terminal residue" evidence="14">
    <location>
        <position position="1"/>
    </location>
</feature>
<feature type="transmembrane region" description="Helical" evidence="11">
    <location>
        <begin position="2120"/>
        <end position="2140"/>
    </location>
</feature>
<evidence type="ECO:0000256" key="1">
    <source>
        <dbReference type="ARBA" id="ARBA00004141"/>
    </source>
</evidence>
<feature type="domain" description="ABC transmembrane type-1" evidence="13">
    <location>
        <begin position="2053"/>
        <end position="2364"/>
    </location>
</feature>
<feature type="transmembrane region" description="Helical" evidence="11">
    <location>
        <begin position="2295"/>
        <end position="2326"/>
    </location>
</feature>
<dbReference type="PANTHER" id="PTHR24223:SF456">
    <property type="entry name" value="MULTIDRUG RESISTANCE-ASSOCIATED PROTEIN LETHAL(2)03659"/>
    <property type="match status" value="1"/>
</dbReference>
<dbReference type="PANTHER" id="PTHR24223">
    <property type="entry name" value="ATP-BINDING CASSETTE SUB-FAMILY C"/>
    <property type="match status" value="1"/>
</dbReference>
<dbReference type="Pfam" id="PF00005">
    <property type="entry name" value="ABC_tran"/>
    <property type="match status" value="4"/>
</dbReference>
<keyword evidence="9" id="KW-0175">Coiled coil</keyword>
<dbReference type="GO" id="GO:0016020">
    <property type="term" value="C:membrane"/>
    <property type="evidence" value="ECO:0007669"/>
    <property type="project" value="UniProtKB-SubCell"/>
</dbReference>
<dbReference type="FunFam" id="1.20.1560.10:FF:000014">
    <property type="entry name" value="Multidrug resistance-associated protein member 4"/>
    <property type="match status" value="2"/>
</dbReference>
<dbReference type="FunFam" id="1.20.1560.10:FF:000026">
    <property type="entry name" value="Multidrug resistance-associated protein lethal(2)03659"/>
    <property type="match status" value="2"/>
</dbReference>
<feature type="compositionally biased region" description="Acidic residues" evidence="10">
    <location>
        <begin position="711"/>
        <end position="720"/>
    </location>
</feature>
<dbReference type="PROSITE" id="PS50893">
    <property type="entry name" value="ABC_TRANSPORTER_2"/>
    <property type="match status" value="4"/>
</dbReference>
<dbReference type="InterPro" id="IPR044726">
    <property type="entry name" value="ABCC_6TM_D2"/>
</dbReference>
<protein>
    <recommendedName>
        <fullName evidence="16">Multidrug resistance-associated protein lethal(2)03659</fullName>
    </recommendedName>
</protein>
<feature type="transmembrane region" description="Helical" evidence="11">
    <location>
        <begin position="2047"/>
        <end position="2066"/>
    </location>
</feature>
<dbReference type="PROSITE" id="PS00211">
    <property type="entry name" value="ABC_TRANSPORTER_1"/>
    <property type="match status" value="4"/>
</dbReference>
<dbReference type="Proteomes" id="UP000075809">
    <property type="component" value="Unassembled WGS sequence"/>
</dbReference>
<evidence type="ECO:0000259" key="13">
    <source>
        <dbReference type="PROSITE" id="PS50929"/>
    </source>
</evidence>
<accession>A0A151X7Z7</accession>
<feature type="transmembrane region" description="Helical" evidence="11">
    <location>
        <begin position="2216"/>
        <end position="2238"/>
    </location>
</feature>
<comment type="similarity">
    <text evidence="2">Belongs to the ABC transporter superfamily. ABCC family. Conjugate transporter (TC 3.A.1.208) subfamily.</text>
</comment>
<dbReference type="CDD" id="cd18579">
    <property type="entry name" value="ABC_6TM_ABCC_D1"/>
    <property type="match status" value="1"/>
</dbReference>
<dbReference type="InterPro" id="IPR036640">
    <property type="entry name" value="ABC1_TM_sf"/>
</dbReference>
<dbReference type="InterPro" id="IPR044746">
    <property type="entry name" value="ABCC_6TM_D1"/>
</dbReference>
<feature type="transmembrane region" description="Helical" evidence="11">
    <location>
        <begin position="748"/>
        <end position="767"/>
    </location>
</feature>
<feature type="domain" description="ABC transmembrane type-1" evidence="13">
    <location>
        <begin position="750"/>
        <end position="1061"/>
    </location>
</feature>
<evidence type="ECO:0000256" key="11">
    <source>
        <dbReference type="SAM" id="Phobius"/>
    </source>
</evidence>
<evidence type="ECO:0008006" key="16">
    <source>
        <dbReference type="Google" id="ProtNLM"/>
    </source>
</evidence>
<sequence length="2678" mass="302890">WTISLFKTGYKKALQIEDLFDPLKVDRSTFLGDRLEKQWNIELENSKKWKRSPSLLKTIFRTFLWEYTMLGLIQIFNEFVIRLGTPLLLGGLLRYFRKDSVEPYENALWFGAGICIATGMNVICGNQTIFGAFHVGSKVRVAVCSVVYRKALRLSKTALGETAPGKVVNLVANDVNRFDLVSIFIHHMWSAPLSALIVAYILYQQVSYAGLIGIAAIFVVVPIQSYTGKLTSKFRLQTAIKTDERVRLMDEIISGVQVIKMYAWEKPFCAMVELARKLELRVVTKSSYIRGIYMTFNLFTTRMALYCTLIAMLMFGDNLTADKVFVISSYFNILAHTMTGMFVRGFAELAECMVAIRRLQSFLMFDEFQGSNVVVSKASVSYANSDFKRFSKPDLPYIDDDDVDSRGENLDESSDRRKHNGLLIVASDLLKNTANFVEENKQSIYNTNWIINIVNVTARWEERKLENTLENLNLEIEKGKLYAVIGIVGSGKSSFLSAILGEISLTEGQVKVNGGVSYASQEAWVFGATVRQNILFGQPYERQRYQKVIKACALVRDFKQFPQGDQTVVGERGTSLSGGQKARINLARALYRQSDIYLLDDPLSAVDAHVSKHLFQECIQRYLAGKTRILATHQLQYIKGVDAIILLEQGKMKYFSHYQDLLEYRPQYGVLLAAENEAIDDSSLEKNINIRRQFSSSSNRSRTPEASSGGTDDEEEDEDPEKSNDGLEGTSRGLVKGPIFIKFFQTGANLYMAFSVLFLFIITQFVVSLNDYFVPFLANFVETRNYEAKHFILNQTEDVYINTTNIYELNAIEDESVINYVYIYTGIVLAIFFLGITRSLVFYKTCMTCSQRLHDMMFSALIRTGMRFFDTNPSGRILNRFSKDMGAIDELLPKAILDAGQMNLLMLGSLIMTCVVNPIFLVPVVIISGIFYWIRKVYLKTSKNIKRLEGITRSPVFTHLNATLNGLTTIRAYCAQDILKHEFDKLQDVHTSTTYMYIVTSTAFGFSLDVFCFFFTSLVTFSFLLLEQSFSGGEVGLAITQVMAMTGMIQWGMRQSAEVANQMMAVERVLEYVQLSAEPNLRDRGAYVKKKDKYLALPSSVPKTWPDEGCIKFKNIYMRYADEDPPVLKGLNIVIYPGEKIGIVGRTGAGKSSLISALFRLAKVEGIIEIDGVCTGSIALEDLRRKISIIPQDPVLFSGTLRRNLDPFDEFSDTDLWEALEEVELKEAVVTIGNGLESRVFDRGSNYSVGQRQLVCLARAILRNNRILMLDEATANVDPHTDALIQRTIRKKFATCTMLTVAHRLNTIMDSDKVLVMDKGRMAEYDHPHILLKNSYSQFTSLVKETGPGMYDQLVKVAKQAYIDKYWNRELNKLKNLEYTIGCSVIRVAIPIIQGWIINYFSRNSNLKYKVEKSEVLIYVVFMIICNFISILMMHHTILQSMHIGMRIRISCSSLLYRKLLRLNRASMNQTGTGQIMNLLSNDVNRFDQLTFLNYIWIMPFQIIIMGTIMWQKIGISVLVGIGSLLIIALALQGTFSLLSHRIRAMIAPLTDRRVQLMSELVAGIQIVKMYAWEKPFSKIVSVTRELEIKKIKFSSYVRAAYLAIIVFTERLTLYFTLITFVLMGNDLTADVTYEMSTYFNMLQLTAALYFPHALIMLGESMVSLNRLEDFLLMDEVNMGRSEKTSQIQFKSQKSNEAENEIDRYISRNGSIGLSELQGLPDLPVYVKLQRVSANWISGQLPPTLCNISLTIKPGQLCAMVGAVGSGKSSVLHLLLKELNPGAGSVTLSQDPSKNNFQGNLSNGYFTSNPNLRISYASQEPWLFGGTVRDNILFGQPYDKARYMQVASVCALTQDFQQFPQGDMTLVGDRGVSLSGGQKARVNLARTVYRQADVYLLDDPLSAVDTRVARHLYGKCITEYLHGKTRILVTHQLQFLKRADHIVVLDRGFVKMQGSYNEIVKSNKNFIGMMDNLNHEAQKKEEEMRRTSEMSRRITITRRISKLSIASSIIHSDIDDSDYVENSPEAEMTAHGQISGRVYKEYLHHGGNYFMLVTLLLLFIISQIVTTGNDYWLSYWTTLENVRRIGNTSDTQFANMYHNSFLGSIFTLNPDGLLSSLDAIYIYTFCIIACTVTTLLRSFIFMKVCMNSSCNFHNAMFSNLLQARMSFFHTNPSGRILNRFSKDMGIMDEWLPKVMLEALQGSCVVFGIMILEAIIIQWMLIFIAIVIVLFFFMTKFYLKTAQNVKRLEGVTKSPMFSHVNATLNGLPTIRSSGVGIEKMMRKQFDMLQDRHSGTWYLFLTCASAFGVFTDLIICLFLACLCFSLILINENGSITDSQVGLAISQSLILIGCLQYCIKQSTETMSLMTSVERIFQYTNLPKEESITSNNPPPPTWPSQGQLILKNVNMKYHKDDPPVLKNLNVSIEPGWKVGVVGRTGAGKSSLISALFRLFNEDLEGEIKIDGRDTSMVGLSELRCKISIIPQEPVLFSESLRYNLDPFNQYDDMKLWEVLRQVELSDVALDHDIFSGGHNFSVGQRQLICLARAILRNNRLLVLDEATANIDSHTDALIQDTIRSRFKECTVITIAHRLNTIIDSDRIIVMENGSIVEFGCPYGLLHDKPDGYFSQMVEKTGNQMAESLLEQAKKACEKNNDHRELNLSAQNIANESDTTITEQSAL</sequence>
<dbReference type="InterPro" id="IPR003439">
    <property type="entry name" value="ABC_transporter-like_ATP-bd"/>
</dbReference>
<evidence type="ECO:0000256" key="9">
    <source>
        <dbReference type="SAM" id="Coils"/>
    </source>
</evidence>
<comment type="subcellular location">
    <subcellularLocation>
        <location evidence="1">Membrane</location>
        <topology evidence="1">Multi-pass membrane protein</topology>
    </subcellularLocation>
</comment>
<evidence type="ECO:0000256" key="10">
    <source>
        <dbReference type="SAM" id="MobiDB-lite"/>
    </source>
</evidence>
<evidence type="ECO:0000313" key="14">
    <source>
        <dbReference type="EMBL" id="KYQ56408.1"/>
    </source>
</evidence>
<dbReference type="InterPro" id="IPR050173">
    <property type="entry name" value="ABC_transporter_C-like"/>
</dbReference>
<evidence type="ECO:0000256" key="3">
    <source>
        <dbReference type="ARBA" id="ARBA00022448"/>
    </source>
</evidence>
<dbReference type="SMART" id="SM00382">
    <property type="entry name" value="AAA"/>
    <property type="match status" value="4"/>
</dbReference>
<dbReference type="SUPFAM" id="SSF90123">
    <property type="entry name" value="ABC transporter transmembrane region"/>
    <property type="match status" value="4"/>
</dbReference>
<feature type="transmembrane region" description="Helical" evidence="11">
    <location>
        <begin position="1518"/>
        <end position="1539"/>
    </location>
</feature>
<feature type="transmembrane region" description="Helical" evidence="11">
    <location>
        <begin position="995"/>
        <end position="1026"/>
    </location>
</feature>